<evidence type="ECO:0000313" key="4">
    <source>
        <dbReference type="Proteomes" id="UP000314294"/>
    </source>
</evidence>
<evidence type="ECO:0000313" key="3">
    <source>
        <dbReference type="EMBL" id="TNN67188.1"/>
    </source>
</evidence>
<dbReference type="AlphaFoldDB" id="A0A4Z2HMW3"/>
<dbReference type="EMBL" id="SRLO01000208">
    <property type="protein sequence ID" value="TNN67188.1"/>
    <property type="molecule type" value="Genomic_DNA"/>
</dbReference>
<reference evidence="3 4" key="1">
    <citation type="submission" date="2019-03" db="EMBL/GenBank/DDBJ databases">
        <title>First draft genome of Liparis tanakae, snailfish: a comprehensive survey of snailfish specific genes.</title>
        <authorList>
            <person name="Kim W."/>
            <person name="Song I."/>
            <person name="Jeong J.-H."/>
            <person name="Kim D."/>
            <person name="Kim S."/>
            <person name="Ryu S."/>
            <person name="Song J.Y."/>
            <person name="Lee S.K."/>
        </authorList>
    </citation>
    <scope>NUCLEOTIDE SEQUENCE [LARGE SCALE GENOMIC DNA]</scope>
    <source>
        <tissue evidence="3">Muscle</tissue>
    </source>
</reference>
<name>A0A4Z2HMW3_9TELE</name>
<keyword evidence="2" id="KW-0472">Membrane</keyword>
<evidence type="ECO:0000256" key="2">
    <source>
        <dbReference type="SAM" id="Phobius"/>
    </source>
</evidence>
<comment type="caution">
    <text evidence="3">The sequence shown here is derived from an EMBL/GenBank/DDBJ whole genome shotgun (WGS) entry which is preliminary data.</text>
</comment>
<sequence>MSGFGRKEGTDHGPLATASCGAGLQPDHVLAPRRKTLHHKEPQGGTGVQNERSVQPEAIAEQRPERKRYDRVVPDRAKKVNAMFSACSRRTEYKCVYMRFSLIFAVSAVTPAVTLSPNKAS</sequence>
<accession>A0A4Z2HMW3</accession>
<keyword evidence="4" id="KW-1185">Reference proteome</keyword>
<proteinExistence type="predicted"/>
<feature type="region of interest" description="Disordered" evidence="1">
    <location>
        <begin position="1"/>
        <end position="68"/>
    </location>
</feature>
<feature type="transmembrane region" description="Helical" evidence="2">
    <location>
        <begin position="96"/>
        <end position="115"/>
    </location>
</feature>
<dbReference type="Proteomes" id="UP000314294">
    <property type="component" value="Unassembled WGS sequence"/>
</dbReference>
<keyword evidence="2" id="KW-1133">Transmembrane helix</keyword>
<protein>
    <submittedName>
        <fullName evidence="3">Uncharacterized protein</fullName>
    </submittedName>
</protein>
<feature type="compositionally biased region" description="Basic and acidic residues" evidence="1">
    <location>
        <begin position="1"/>
        <end position="11"/>
    </location>
</feature>
<keyword evidence="2" id="KW-0812">Transmembrane</keyword>
<gene>
    <name evidence="3" type="ORF">EYF80_022605</name>
</gene>
<evidence type="ECO:0000256" key="1">
    <source>
        <dbReference type="SAM" id="MobiDB-lite"/>
    </source>
</evidence>
<organism evidence="3 4">
    <name type="scientific">Liparis tanakae</name>
    <name type="common">Tanaka's snailfish</name>
    <dbReference type="NCBI Taxonomy" id="230148"/>
    <lineage>
        <taxon>Eukaryota</taxon>
        <taxon>Metazoa</taxon>
        <taxon>Chordata</taxon>
        <taxon>Craniata</taxon>
        <taxon>Vertebrata</taxon>
        <taxon>Euteleostomi</taxon>
        <taxon>Actinopterygii</taxon>
        <taxon>Neopterygii</taxon>
        <taxon>Teleostei</taxon>
        <taxon>Neoteleostei</taxon>
        <taxon>Acanthomorphata</taxon>
        <taxon>Eupercaria</taxon>
        <taxon>Perciformes</taxon>
        <taxon>Cottioidei</taxon>
        <taxon>Cottales</taxon>
        <taxon>Liparidae</taxon>
        <taxon>Liparis</taxon>
    </lineage>
</organism>